<evidence type="ECO:0000256" key="1">
    <source>
        <dbReference type="SAM" id="Phobius"/>
    </source>
</evidence>
<dbReference type="PATRIC" id="fig|1396.433.peg.19"/>
<keyword evidence="1" id="KW-0812">Transmembrane</keyword>
<evidence type="ECO:0000313" key="2">
    <source>
        <dbReference type="EMBL" id="KLA01304.1"/>
    </source>
</evidence>
<comment type="caution">
    <text evidence="2">The sequence shown here is derived from an EMBL/GenBank/DDBJ whole genome shotgun (WGS) entry which is preliminary data.</text>
</comment>
<name>A0A0G8CNA1_9BACI</name>
<protein>
    <submittedName>
        <fullName evidence="2">Uncharacterized protein</fullName>
    </submittedName>
</protein>
<sequence>MQLNPFIANEAANMYSNIFGVMSLLILLVVVLYRFQFGTGASTLNMTSKGNKSL</sequence>
<accession>A0A0G8CNA1</accession>
<feature type="transmembrane region" description="Helical" evidence="1">
    <location>
        <begin position="12"/>
        <end position="33"/>
    </location>
</feature>
<organism evidence="2 3">
    <name type="scientific">Bacillus wiedmannii</name>
    <dbReference type="NCBI Taxonomy" id="1890302"/>
    <lineage>
        <taxon>Bacteria</taxon>
        <taxon>Bacillati</taxon>
        <taxon>Bacillota</taxon>
        <taxon>Bacilli</taxon>
        <taxon>Bacillales</taxon>
        <taxon>Bacillaceae</taxon>
        <taxon>Bacillus</taxon>
        <taxon>Bacillus cereus group</taxon>
    </lineage>
</organism>
<keyword evidence="1" id="KW-0472">Membrane</keyword>
<evidence type="ECO:0000313" key="3">
    <source>
        <dbReference type="Proteomes" id="UP000035350"/>
    </source>
</evidence>
<dbReference type="Proteomes" id="UP000035350">
    <property type="component" value="Unassembled WGS sequence"/>
</dbReference>
<reference evidence="3" key="2">
    <citation type="submission" date="2015-04" db="EMBL/GenBank/DDBJ databases">
        <title>Draft Genome Sequences of Eight Spore-Forming Food Isolates of Bacillus cereus Genome sequencing.</title>
        <authorList>
            <person name="Krawcyk A.O."/>
            <person name="de Jong A."/>
            <person name="Eijlander R.T."/>
            <person name="Berendsen E.M."/>
            <person name="Holsappel S."/>
            <person name="Wells-Bennik M."/>
            <person name="Kuipers O.P."/>
        </authorList>
    </citation>
    <scope>NUCLEOTIDE SEQUENCE [LARGE SCALE GENOMIC DNA]</scope>
    <source>
        <strain evidence="3">B4147</strain>
    </source>
</reference>
<gene>
    <name evidence="2" type="ORF">B4147_0971</name>
</gene>
<keyword evidence="1" id="KW-1133">Transmembrane helix</keyword>
<dbReference type="EMBL" id="LCYN01000001">
    <property type="protein sequence ID" value="KLA01304.1"/>
    <property type="molecule type" value="Genomic_DNA"/>
</dbReference>
<proteinExistence type="predicted"/>
<dbReference type="AlphaFoldDB" id="A0A0G8CNA1"/>
<reference evidence="2 3" key="1">
    <citation type="journal article" date="2015" name="Genome Announc.">
        <title>Next-Generation Whole-Genome Sequencing of Eight Strains of Bacillus cereus, Isolated from Food.</title>
        <authorList>
            <person name="Krawczyk A.O."/>
            <person name="de Jong A."/>
            <person name="Eijlander R.T."/>
            <person name="Berendsen E.M."/>
            <person name="Holsappel S."/>
            <person name="Wells-Bennik M.H."/>
            <person name="Kuipers O.P."/>
        </authorList>
    </citation>
    <scope>NUCLEOTIDE SEQUENCE [LARGE SCALE GENOMIC DNA]</scope>
    <source>
        <strain evidence="2 3">B4147</strain>
    </source>
</reference>